<protein>
    <submittedName>
        <fullName evidence="3">Sel1 repeat family protein</fullName>
    </submittedName>
</protein>
<dbReference type="PANTHER" id="PTHR45011">
    <property type="entry name" value="DAP3-BINDING CELL DEATH ENHANCER 1"/>
    <property type="match status" value="1"/>
</dbReference>
<dbReference type="InterPro" id="IPR006597">
    <property type="entry name" value="Sel1-like"/>
</dbReference>
<accession>A0ABT1VTN5</accession>
<dbReference type="RefSeq" id="WP_422918275.1">
    <property type="nucleotide sequence ID" value="NZ_JAMZEJ010000001.1"/>
</dbReference>
<feature type="region of interest" description="Disordered" evidence="1">
    <location>
        <begin position="295"/>
        <end position="335"/>
    </location>
</feature>
<dbReference type="SMART" id="SM00671">
    <property type="entry name" value="SEL1"/>
    <property type="match status" value="4"/>
</dbReference>
<dbReference type="Gene3D" id="1.25.40.10">
    <property type="entry name" value="Tetratricopeptide repeat domain"/>
    <property type="match status" value="2"/>
</dbReference>
<dbReference type="Proteomes" id="UP001524547">
    <property type="component" value="Unassembled WGS sequence"/>
</dbReference>
<evidence type="ECO:0000256" key="1">
    <source>
        <dbReference type="SAM" id="MobiDB-lite"/>
    </source>
</evidence>
<reference evidence="3 4" key="1">
    <citation type="submission" date="2022-06" db="EMBL/GenBank/DDBJ databases">
        <title>Rhizosaccharibacter gen. nov. sp. nov. KSS12, endophytic bacteria isolated from sugarcane.</title>
        <authorList>
            <person name="Pitiwittayakul N."/>
        </authorList>
    </citation>
    <scope>NUCLEOTIDE SEQUENCE [LARGE SCALE GENOMIC DNA]</scope>
    <source>
        <strain evidence="3 4">KSS12</strain>
    </source>
</reference>
<feature type="chain" id="PRO_5046939775" evidence="2">
    <location>
        <begin position="23"/>
        <end position="335"/>
    </location>
</feature>
<keyword evidence="2" id="KW-0732">Signal</keyword>
<sequence>MIKSLHILLILFFVPIPGGAVAADSPARPSPGKTAAEAISAVDGEGPVEAGLRLFRVGRFAEAEQAWRTAADNGVPAAALFIGVMYDTGQGLPHDEARALEWYRRAAQAGDATAAFNLATMLDAGRGAPMDRSGAVRWYRQAAAGGHARAAFVLGMLYETGDGVPRDRTQAARWFRQAAREGVPAARTHLARLGVAAVPAGRAAPAADDGMQLFRRAQDALIARGQGGAARAVSLFRQAAARNPLAAYDLAYCYEHGLGVPPDPQAAYRWYVAAAAGAGNGPFRRIAETAALGLRERVEGHSEPLSSGTPPADAGRLPGKGSNADGSSHPEAPER</sequence>
<dbReference type="Pfam" id="PF08238">
    <property type="entry name" value="Sel1"/>
    <property type="match status" value="5"/>
</dbReference>
<dbReference type="PANTHER" id="PTHR45011:SF1">
    <property type="entry name" value="DAP3-BINDING CELL DEATH ENHANCER 1"/>
    <property type="match status" value="1"/>
</dbReference>
<dbReference type="InterPro" id="IPR011990">
    <property type="entry name" value="TPR-like_helical_dom_sf"/>
</dbReference>
<evidence type="ECO:0000313" key="4">
    <source>
        <dbReference type="Proteomes" id="UP001524547"/>
    </source>
</evidence>
<evidence type="ECO:0000313" key="3">
    <source>
        <dbReference type="EMBL" id="MCQ8239540.1"/>
    </source>
</evidence>
<dbReference type="InterPro" id="IPR052748">
    <property type="entry name" value="ISR_Activator"/>
</dbReference>
<comment type="caution">
    <text evidence="3">The sequence shown here is derived from an EMBL/GenBank/DDBJ whole genome shotgun (WGS) entry which is preliminary data.</text>
</comment>
<name>A0ABT1VTN5_9PROT</name>
<dbReference type="EMBL" id="JAMZEJ010000001">
    <property type="protein sequence ID" value="MCQ8239540.1"/>
    <property type="molecule type" value="Genomic_DNA"/>
</dbReference>
<keyword evidence="4" id="KW-1185">Reference proteome</keyword>
<proteinExistence type="predicted"/>
<organism evidence="3 4">
    <name type="scientific">Rhizosaccharibacter radicis</name>
    <dbReference type="NCBI Taxonomy" id="2782605"/>
    <lineage>
        <taxon>Bacteria</taxon>
        <taxon>Pseudomonadati</taxon>
        <taxon>Pseudomonadota</taxon>
        <taxon>Alphaproteobacteria</taxon>
        <taxon>Acetobacterales</taxon>
        <taxon>Acetobacteraceae</taxon>
        <taxon>Rhizosaccharibacter</taxon>
    </lineage>
</organism>
<evidence type="ECO:0000256" key="2">
    <source>
        <dbReference type="SAM" id="SignalP"/>
    </source>
</evidence>
<feature type="signal peptide" evidence="2">
    <location>
        <begin position="1"/>
        <end position="22"/>
    </location>
</feature>
<dbReference type="SUPFAM" id="SSF81901">
    <property type="entry name" value="HCP-like"/>
    <property type="match status" value="2"/>
</dbReference>
<gene>
    <name evidence="3" type="ORF">NFI88_01620</name>
</gene>